<gene>
    <name evidence="3" type="ORF">NMY3_02577</name>
</gene>
<dbReference type="SUPFAM" id="SSF51735">
    <property type="entry name" value="NAD(P)-binding Rossmann-fold domains"/>
    <property type="match status" value="1"/>
</dbReference>
<evidence type="ECO:0000313" key="3">
    <source>
        <dbReference type="EMBL" id="ALI36768.1"/>
    </source>
</evidence>
<dbReference type="InterPro" id="IPR036291">
    <property type="entry name" value="NAD(P)-bd_dom_sf"/>
</dbReference>
<proteinExistence type="inferred from homology"/>
<organism evidence="3 4">
    <name type="scientific">Candidatus Nitrosocosmicus oleophilus</name>
    <dbReference type="NCBI Taxonomy" id="1353260"/>
    <lineage>
        <taxon>Archaea</taxon>
        <taxon>Nitrososphaerota</taxon>
        <taxon>Nitrososphaeria</taxon>
        <taxon>Nitrososphaerales</taxon>
        <taxon>Nitrososphaeraceae</taxon>
        <taxon>Candidatus Nitrosocosmicus</taxon>
    </lineage>
</organism>
<dbReference type="OrthoDB" id="4907at2157"/>
<dbReference type="Gene3D" id="3.40.50.720">
    <property type="entry name" value="NAD(P)-binding Rossmann-like Domain"/>
    <property type="match status" value="1"/>
</dbReference>
<evidence type="ECO:0000259" key="2">
    <source>
        <dbReference type="Pfam" id="PF01370"/>
    </source>
</evidence>
<accession>A0A654LZ89</accession>
<reference evidence="4" key="1">
    <citation type="submission" date="2015-10" db="EMBL/GenBank/DDBJ databases">
        <title>Niche specialization of a soil ammonia-oxidizing archaeon, Candidatus Nitrosocosmicus oleophilus.</title>
        <authorList>
            <person name="Jung M.-Y."/>
            <person name="Rhee S.-K."/>
        </authorList>
    </citation>
    <scope>NUCLEOTIDE SEQUENCE [LARGE SCALE GENOMIC DNA]</scope>
    <source>
        <strain evidence="4">MY3</strain>
    </source>
</reference>
<keyword evidence="3" id="KW-0413">Isomerase</keyword>
<dbReference type="KEGG" id="taa:NMY3_02577"/>
<comment type="similarity">
    <text evidence="1">Belongs to the NAD(P)-dependent epimerase/dehydratase family.</text>
</comment>
<keyword evidence="4" id="KW-1185">Reference proteome</keyword>
<dbReference type="PRINTS" id="PR01713">
    <property type="entry name" value="NUCEPIMERASE"/>
</dbReference>
<dbReference type="Proteomes" id="UP000058925">
    <property type="component" value="Chromosome"/>
</dbReference>
<dbReference type="InterPro" id="IPR001509">
    <property type="entry name" value="Epimerase_deHydtase"/>
</dbReference>
<dbReference type="AlphaFoldDB" id="A0A654LZ89"/>
<dbReference type="EMBL" id="CP012850">
    <property type="protein sequence ID" value="ALI36768.1"/>
    <property type="molecule type" value="Genomic_DNA"/>
</dbReference>
<dbReference type="Pfam" id="PF01370">
    <property type="entry name" value="Epimerase"/>
    <property type="match status" value="1"/>
</dbReference>
<evidence type="ECO:0000313" key="4">
    <source>
        <dbReference type="Proteomes" id="UP000058925"/>
    </source>
</evidence>
<protein>
    <submittedName>
        <fullName evidence="3">UDP-glucose 4-epimerase</fullName>
        <ecNumber evidence="3">5.1.3.2</ecNumber>
    </submittedName>
</protein>
<dbReference type="EC" id="5.1.3.2" evidence="3"/>
<dbReference type="PANTHER" id="PTHR43000">
    <property type="entry name" value="DTDP-D-GLUCOSE 4,6-DEHYDRATASE-RELATED"/>
    <property type="match status" value="1"/>
</dbReference>
<evidence type="ECO:0000256" key="1">
    <source>
        <dbReference type="ARBA" id="ARBA00007637"/>
    </source>
</evidence>
<dbReference type="GeneID" id="60422515"/>
<dbReference type="RefSeq" id="WP_196815981.1">
    <property type="nucleotide sequence ID" value="NZ_CP012850.1"/>
</dbReference>
<feature type="domain" description="NAD-dependent epimerase/dehydratase" evidence="2">
    <location>
        <begin position="27"/>
        <end position="264"/>
    </location>
</feature>
<name>A0A654LZ89_9ARCH</name>
<dbReference type="GO" id="GO:0003978">
    <property type="term" value="F:UDP-glucose 4-epimerase activity"/>
    <property type="evidence" value="ECO:0007669"/>
    <property type="project" value="UniProtKB-EC"/>
</dbReference>
<sequence length="340" mass="37880">MNSFYSIKERFYNSNWLIIALRSVQRVLVTGGAGFIGSHIVDELLKRGFETFVIDDFSSGKLYNLKNNLLNPRLHVLPGDISQIHNIMKDIEEIDVVFHEAAIASVTESVRNPEKVFYSNVRSTMKVIDFCLNSGVKKIIFASSSAVYGDLSNDVLNEDLACKPTSPYGASKLSVENYLHSYWKTYGLKCVSLRYFNVYGPRQSNNEYSGVITIFIDRLINNQSPIIYGDGSQTRDFVNIQDVVYANMLSMESNNAVGEIFNVGTGIPTSILDLVQIARNTVGKDEINPTFTDARAGDILQSLSDISRARNLLAYNPKINLQDGLESFVRAYSSSSLISA</sequence>